<protein>
    <submittedName>
        <fullName evidence="3">Cationic amino acid transporter, putative</fullName>
    </submittedName>
    <submittedName>
        <fullName evidence="4">Universal stress protein family protein</fullName>
    </submittedName>
</protein>
<name>E7QSK7_HALPU</name>
<evidence type="ECO:0000259" key="2">
    <source>
        <dbReference type="Pfam" id="PF00582"/>
    </source>
</evidence>
<evidence type="ECO:0000256" key="1">
    <source>
        <dbReference type="ARBA" id="ARBA00008791"/>
    </source>
</evidence>
<feature type="domain" description="UspA" evidence="2">
    <location>
        <begin position="26"/>
        <end position="154"/>
    </location>
</feature>
<proteinExistence type="inferred from homology"/>
<sequence length="301" mass="31838">MNTSPMPLAPSLLYATAGGRSSRQNVVVLSDGGDAERTVSFAATLADARGGELILVNAAVRSSGTPLNLAGDVLNERQAAARRTLRTTVDSAFDVRTRAAARVGRNYLTIARTASEEFSAGVVVVDESESMTSTAFGRSVSTRVGGHVDCDVISVGGNHLSTDVTSILVPVAGGPHSGLAVDMARYLAEKHGAWLELLHVVPSSADERAHTDAEQYIAAANERLGDFSAVDEWILEADDATDAIVDQSQYYDVTVLGAPQKNRLREFVFGSTTADVRSSAYSTVVSVERPDGRDSLLGPWL</sequence>
<dbReference type="CDD" id="cd00293">
    <property type="entry name" value="USP-like"/>
    <property type="match status" value="1"/>
</dbReference>
<dbReference type="PATRIC" id="fig|797209.4.peg.1779"/>
<dbReference type="PANTHER" id="PTHR46268">
    <property type="entry name" value="STRESS RESPONSE PROTEIN NHAX"/>
    <property type="match status" value="1"/>
</dbReference>
<evidence type="ECO:0000313" key="4">
    <source>
        <dbReference type="EMBL" id="SHK05523.1"/>
    </source>
</evidence>
<dbReference type="PANTHER" id="PTHR46268:SF6">
    <property type="entry name" value="UNIVERSAL STRESS PROTEIN UP12"/>
    <property type="match status" value="1"/>
</dbReference>
<accession>E7QSK7</accession>
<evidence type="ECO:0000313" key="3">
    <source>
        <dbReference type="EMBL" id="EFW92416.1"/>
    </source>
</evidence>
<dbReference type="Proteomes" id="UP000184203">
    <property type="component" value="Unassembled WGS sequence"/>
</dbReference>
<dbReference type="EMBL" id="FRAN01000001">
    <property type="protein sequence ID" value="SHK05523.1"/>
    <property type="molecule type" value="Genomic_DNA"/>
</dbReference>
<evidence type="ECO:0000313" key="5">
    <source>
        <dbReference type="Proteomes" id="UP000003751"/>
    </source>
</evidence>
<dbReference type="eggNOG" id="arCOG00449">
    <property type="taxonomic scope" value="Archaea"/>
</dbReference>
<gene>
    <name evidence="4" type="ORF">SAMN05444342_0419</name>
    <name evidence="3" type="ORF">ZOD2009_08913</name>
</gene>
<dbReference type="InterPro" id="IPR006016">
    <property type="entry name" value="UspA"/>
</dbReference>
<comment type="similarity">
    <text evidence="1">Belongs to the universal stress protein A family.</text>
</comment>
<dbReference type="OrthoDB" id="43026at2157"/>
<evidence type="ECO:0000313" key="6">
    <source>
        <dbReference type="Proteomes" id="UP000184203"/>
    </source>
</evidence>
<dbReference type="AlphaFoldDB" id="E7QSK7"/>
<reference evidence="6" key="3">
    <citation type="submission" date="2016-11" db="EMBL/GenBank/DDBJ databases">
        <authorList>
            <person name="Varghese N."/>
            <person name="Submissions S."/>
        </authorList>
    </citation>
    <scope>NUCLEOTIDE SEQUENCE [LARGE SCALE GENOMIC DNA]</scope>
    <source>
        <strain evidence="6">DX253</strain>
    </source>
</reference>
<feature type="domain" description="UspA" evidence="2">
    <location>
        <begin position="166"/>
        <end position="284"/>
    </location>
</feature>
<reference evidence="4" key="2">
    <citation type="submission" date="2016-11" db="EMBL/GenBank/DDBJ databases">
        <authorList>
            <person name="Jaros S."/>
            <person name="Januszkiewicz K."/>
            <person name="Wedrychowicz H."/>
        </authorList>
    </citation>
    <scope>NUCLEOTIDE SEQUENCE [LARGE SCALE GENOMIC DNA]</scope>
    <source>
        <strain evidence="4">DX253</strain>
    </source>
</reference>
<dbReference type="Pfam" id="PF00582">
    <property type="entry name" value="Usp"/>
    <property type="match status" value="2"/>
</dbReference>
<dbReference type="Gene3D" id="3.40.50.620">
    <property type="entry name" value="HUPs"/>
    <property type="match status" value="2"/>
</dbReference>
<dbReference type="InterPro" id="IPR014729">
    <property type="entry name" value="Rossmann-like_a/b/a_fold"/>
</dbReference>
<dbReference type="SUPFAM" id="SSF52402">
    <property type="entry name" value="Adenine nucleotide alpha hydrolases-like"/>
    <property type="match status" value="2"/>
</dbReference>
<dbReference type="Proteomes" id="UP000003751">
    <property type="component" value="Unassembled WGS sequence"/>
</dbReference>
<dbReference type="EMBL" id="AEMG01000007">
    <property type="protein sequence ID" value="EFW92416.1"/>
    <property type="molecule type" value="Genomic_DNA"/>
</dbReference>
<dbReference type="RefSeq" id="WP_007978992.1">
    <property type="nucleotide sequence ID" value="NZ_AEMG01000007.1"/>
</dbReference>
<keyword evidence="6" id="KW-1185">Reference proteome</keyword>
<dbReference type="STRING" id="797209.GCA_000376445_00519"/>
<reference evidence="3 5" key="1">
    <citation type="journal article" date="2014" name="ISME J.">
        <title>Trehalose/2-sulfotrehalose biosynthesis and glycine-betaine uptake are widely spread mechanisms for osmoadaptation in the Halobacteriales.</title>
        <authorList>
            <person name="Youssef N.H."/>
            <person name="Savage-Ashlock K.N."/>
            <person name="McCully A.L."/>
            <person name="Luedtke B."/>
            <person name="Shaw E.I."/>
            <person name="Hoff W.D."/>
            <person name="Elshahed M.S."/>
        </authorList>
    </citation>
    <scope>NUCLEOTIDE SEQUENCE [LARGE SCALE GENOMIC DNA]</scope>
    <source>
        <strain evidence="3 5">DX253</strain>
    </source>
</reference>
<organism evidence="3 5">
    <name type="scientific">Haladaptatus paucihalophilus DX253</name>
    <dbReference type="NCBI Taxonomy" id="797209"/>
    <lineage>
        <taxon>Archaea</taxon>
        <taxon>Methanobacteriati</taxon>
        <taxon>Methanobacteriota</taxon>
        <taxon>Stenosarchaea group</taxon>
        <taxon>Halobacteria</taxon>
        <taxon>Halobacteriales</taxon>
        <taxon>Haladaptataceae</taxon>
        <taxon>Haladaptatus</taxon>
    </lineage>
</organism>